<sequence length="296" mass="31284">MRVVIAGSSGLIGSALVPRLREAGHEVVRLVRRTPQAPDERGWDPAAGHLAPGALEGADAVVNLNGVGVGDKRWTGAYKQQLRDSRLIPTDVLARAVADQGIPVMVSASGVDYYADAGSMPIDESARAGTGFLSGLCRDWERATEPAASGGARVVTLRSGLVLSPSGGVMGQITPLFRFGLGARLGSGDQYWPWITLDDEVGLIAHALESATLDGPVNATGPEPVTNAEFTRQVAAHMRRPAPWFAPPFALRIALGEFADEALLTSKRALPVKLEQDGYVFRHQTLGEALHAVLDG</sequence>
<comment type="caution">
    <text evidence="4">The sequence shown here is derived from an EMBL/GenBank/DDBJ whole genome shotgun (WGS) entry which is preliminary data.</text>
</comment>
<evidence type="ECO:0000259" key="3">
    <source>
        <dbReference type="Pfam" id="PF08338"/>
    </source>
</evidence>
<gene>
    <name evidence="4" type="ORF">ACFPK1_22170</name>
</gene>
<protein>
    <submittedName>
        <fullName evidence="4">TIGR01777 family oxidoreductase</fullName>
    </submittedName>
</protein>
<reference evidence="5" key="1">
    <citation type="journal article" date="2019" name="Int. J. Syst. Evol. Microbiol.">
        <title>The Global Catalogue of Microorganisms (GCM) 10K type strain sequencing project: providing services to taxonomists for standard genome sequencing and annotation.</title>
        <authorList>
            <consortium name="The Broad Institute Genomics Platform"/>
            <consortium name="The Broad Institute Genome Sequencing Center for Infectious Disease"/>
            <person name="Wu L."/>
            <person name="Ma J."/>
        </authorList>
    </citation>
    <scope>NUCLEOTIDE SEQUENCE [LARGE SCALE GENOMIC DNA]</scope>
    <source>
        <strain evidence="5">XZYJ18</strain>
    </source>
</reference>
<organism evidence="4 5">
    <name type="scientific">Actinomycetospora rhizophila</name>
    <dbReference type="NCBI Taxonomy" id="1416876"/>
    <lineage>
        <taxon>Bacteria</taxon>
        <taxon>Bacillati</taxon>
        <taxon>Actinomycetota</taxon>
        <taxon>Actinomycetes</taxon>
        <taxon>Pseudonocardiales</taxon>
        <taxon>Pseudonocardiaceae</taxon>
        <taxon>Actinomycetospora</taxon>
    </lineage>
</organism>
<dbReference type="EMBL" id="JBHSKG010000013">
    <property type="protein sequence ID" value="MFC5140958.1"/>
    <property type="molecule type" value="Genomic_DNA"/>
</dbReference>
<dbReference type="Gene3D" id="3.40.50.720">
    <property type="entry name" value="NAD(P)-binding Rossmann-like Domain"/>
    <property type="match status" value="1"/>
</dbReference>
<dbReference type="InterPro" id="IPR013549">
    <property type="entry name" value="DUF1731"/>
</dbReference>
<dbReference type="RefSeq" id="WP_378023117.1">
    <property type="nucleotide sequence ID" value="NZ_JBHSKG010000013.1"/>
</dbReference>
<comment type="similarity">
    <text evidence="1">Belongs to the NAD(P)-dependent epimerase/dehydratase family. SDR39U1 subfamily.</text>
</comment>
<dbReference type="Pfam" id="PF08338">
    <property type="entry name" value="DUF1731"/>
    <property type="match status" value="1"/>
</dbReference>
<dbReference type="PANTHER" id="PTHR11092">
    <property type="entry name" value="SUGAR NUCLEOTIDE EPIMERASE RELATED"/>
    <property type="match status" value="1"/>
</dbReference>
<evidence type="ECO:0000313" key="5">
    <source>
        <dbReference type="Proteomes" id="UP001596175"/>
    </source>
</evidence>
<evidence type="ECO:0000313" key="4">
    <source>
        <dbReference type="EMBL" id="MFC5140958.1"/>
    </source>
</evidence>
<dbReference type="InterPro" id="IPR010099">
    <property type="entry name" value="SDR39U1"/>
</dbReference>
<dbReference type="Pfam" id="PF01370">
    <property type="entry name" value="Epimerase"/>
    <property type="match status" value="1"/>
</dbReference>
<dbReference type="SUPFAM" id="SSF51735">
    <property type="entry name" value="NAD(P)-binding Rossmann-fold domains"/>
    <property type="match status" value="1"/>
</dbReference>
<proteinExistence type="inferred from homology"/>
<keyword evidence="5" id="KW-1185">Reference proteome</keyword>
<dbReference type="NCBIfam" id="TIGR01777">
    <property type="entry name" value="yfcH"/>
    <property type="match status" value="1"/>
</dbReference>
<evidence type="ECO:0000259" key="2">
    <source>
        <dbReference type="Pfam" id="PF01370"/>
    </source>
</evidence>
<dbReference type="InterPro" id="IPR001509">
    <property type="entry name" value="Epimerase_deHydtase"/>
</dbReference>
<name>A0ABV9ZHC7_9PSEU</name>
<feature type="domain" description="DUF1731" evidence="3">
    <location>
        <begin position="246"/>
        <end position="292"/>
    </location>
</feature>
<accession>A0ABV9ZHC7</accession>
<feature type="domain" description="NAD-dependent epimerase/dehydratase" evidence="2">
    <location>
        <begin position="3"/>
        <end position="210"/>
    </location>
</feature>
<dbReference type="PANTHER" id="PTHR11092:SF0">
    <property type="entry name" value="EPIMERASE FAMILY PROTEIN SDR39U1"/>
    <property type="match status" value="1"/>
</dbReference>
<dbReference type="Proteomes" id="UP001596175">
    <property type="component" value="Unassembled WGS sequence"/>
</dbReference>
<evidence type="ECO:0000256" key="1">
    <source>
        <dbReference type="ARBA" id="ARBA00009353"/>
    </source>
</evidence>
<dbReference type="InterPro" id="IPR036291">
    <property type="entry name" value="NAD(P)-bd_dom_sf"/>
</dbReference>